<dbReference type="Proteomes" id="UP000001819">
    <property type="component" value="Chromosome X"/>
</dbReference>
<proteinExistence type="predicted"/>
<dbReference type="KEGG" id="dpo:117184631"/>
<evidence type="ECO:0000313" key="3">
    <source>
        <dbReference type="RefSeq" id="XP_033239039.1"/>
    </source>
</evidence>
<protein>
    <submittedName>
        <fullName evidence="3">Uncharacterized protein</fullName>
    </submittedName>
</protein>
<gene>
    <name evidence="3" type="primary">LOC117184631</name>
</gene>
<evidence type="ECO:0000256" key="1">
    <source>
        <dbReference type="SAM" id="MobiDB-lite"/>
    </source>
</evidence>
<dbReference type="RefSeq" id="XP_033239039.1">
    <property type="nucleotide sequence ID" value="XM_033383148.1"/>
</dbReference>
<dbReference type="AlphaFoldDB" id="A0A6I8W8U4"/>
<evidence type="ECO:0000313" key="2">
    <source>
        <dbReference type="Proteomes" id="UP000001819"/>
    </source>
</evidence>
<organism evidence="2 3">
    <name type="scientific">Drosophila pseudoobscura pseudoobscura</name>
    <name type="common">Fruit fly</name>
    <dbReference type="NCBI Taxonomy" id="46245"/>
    <lineage>
        <taxon>Eukaryota</taxon>
        <taxon>Metazoa</taxon>
        <taxon>Ecdysozoa</taxon>
        <taxon>Arthropoda</taxon>
        <taxon>Hexapoda</taxon>
        <taxon>Insecta</taxon>
        <taxon>Pterygota</taxon>
        <taxon>Neoptera</taxon>
        <taxon>Endopterygota</taxon>
        <taxon>Diptera</taxon>
        <taxon>Brachycera</taxon>
        <taxon>Muscomorpha</taxon>
        <taxon>Ephydroidea</taxon>
        <taxon>Drosophilidae</taxon>
        <taxon>Drosophila</taxon>
        <taxon>Sophophora</taxon>
    </lineage>
</organism>
<dbReference type="InParanoid" id="A0A6I8W8U4"/>
<keyword evidence="2" id="KW-1185">Reference proteome</keyword>
<name>A0A6I8W8U4_DROPS</name>
<sequence length="106" mass="12581">MDHGEMRQNQRSPPPGLSARLRLPLQPTGKSPPPATMRSVLRILFVENSELACKHDRTWKLKLKLKRYELKMRRMIMPSRVRRDWIRSHQIKVCGEREFHGKSYGF</sequence>
<reference evidence="3" key="1">
    <citation type="submission" date="2025-08" db="UniProtKB">
        <authorList>
            <consortium name="RefSeq"/>
        </authorList>
    </citation>
    <scope>IDENTIFICATION</scope>
    <source>
        <strain evidence="3">MV-25-SWS-2005</strain>
        <tissue evidence="3">Whole body</tissue>
    </source>
</reference>
<accession>A0A6I8W8U4</accession>
<feature type="region of interest" description="Disordered" evidence="1">
    <location>
        <begin position="1"/>
        <end position="35"/>
    </location>
</feature>